<keyword evidence="3" id="KW-1185">Reference proteome</keyword>
<proteinExistence type="predicted"/>
<reference evidence="2 3" key="1">
    <citation type="submission" date="2018-11" db="EMBL/GenBank/DDBJ databases">
        <authorList>
            <consortium name="Pathogen Informatics"/>
        </authorList>
    </citation>
    <scope>NUCLEOTIDE SEQUENCE [LARGE SCALE GENOMIC DNA]</scope>
</reference>
<evidence type="ECO:0000313" key="2">
    <source>
        <dbReference type="EMBL" id="VDM19009.1"/>
    </source>
</evidence>
<sequence length="59" mass="6708">MTRRLRNGEVSGQGGTLHTTTVRGDYNEVSGNSIQIRFQENQVQLLRINPQRSAHQMLI</sequence>
<accession>A0A3P7ES75</accession>
<dbReference type="InParanoid" id="A0A3P7ES75"/>
<dbReference type="EMBL" id="UYWW01012157">
    <property type="protein sequence ID" value="VDM19009.1"/>
    <property type="molecule type" value="Genomic_DNA"/>
</dbReference>
<feature type="region of interest" description="Disordered" evidence="1">
    <location>
        <begin position="1"/>
        <end position="24"/>
    </location>
</feature>
<organism evidence="2 3">
    <name type="scientific">Wuchereria bancrofti</name>
    <dbReference type="NCBI Taxonomy" id="6293"/>
    <lineage>
        <taxon>Eukaryota</taxon>
        <taxon>Metazoa</taxon>
        <taxon>Ecdysozoa</taxon>
        <taxon>Nematoda</taxon>
        <taxon>Chromadorea</taxon>
        <taxon>Rhabditida</taxon>
        <taxon>Spirurina</taxon>
        <taxon>Spiruromorpha</taxon>
        <taxon>Filarioidea</taxon>
        <taxon>Onchocercidae</taxon>
        <taxon>Wuchereria</taxon>
    </lineage>
</organism>
<dbReference type="Proteomes" id="UP000270924">
    <property type="component" value="Unassembled WGS sequence"/>
</dbReference>
<evidence type="ECO:0000256" key="1">
    <source>
        <dbReference type="SAM" id="MobiDB-lite"/>
    </source>
</evidence>
<protein>
    <submittedName>
        <fullName evidence="2">Uncharacterized protein</fullName>
    </submittedName>
</protein>
<evidence type="ECO:0000313" key="3">
    <source>
        <dbReference type="Proteomes" id="UP000270924"/>
    </source>
</evidence>
<dbReference type="AlphaFoldDB" id="A0A3P7ES75"/>
<name>A0A3P7ES75_WUCBA</name>
<gene>
    <name evidence="2" type="ORF">WBA_LOCUS10259</name>
</gene>